<dbReference type="RefSeq" id="WP_378018734.1">
    <property type="nucleotide sequence ID" value="NZ_JBHSKT010000016.1"/>
</dbReference>
<accession>A0ABW0EHD7</accession>
<sequence length="135" mass="15116">MDRTELRKTNGDVFFEATREAGNSYILVNWVGLQSLETIMMGANQILAMLRQCPAFAILNSNKELIGPWDEGALFLGNTWAPKARLLGVKNFAHVLAPGIYGKRAVQYFLQSAEKHLQVQTFETDQEAAEWLLSA</sequence>
<evidence type="ECO:0000313" key="1">
    <source>
        <dbReference type="EMBL" id="MFC5272376.1"/>
    </source>
</evidence>
<protein>
    <recommendedName>
        <fullName evidence="3">STAS/SEC14 domain-containing protein</fullName>
    </recommendedName>
</protein>
<comment type="caution">
    <text evidence="1">The sequence shown here is derived from an EMBL/GenBank/DDBJ whole genome shotgun (WGS) entry which is preliminary data.</text>
</comment>
<organism evidence="1 2">
    <name type="scientific">Adhaeribacter terreus</name>
    <dbReference type="NCBI Taxonomy" id="529703"/>
    <lineage>
        <taxon>Bacteria</taxon>
        <taxon>Pseudomonadati</taxon>
        <taxon>Bacteroidota</taxon>
        <taxon>Cytophagia</taxon>
        <taxon>Cytophagales</taxon>
        <taxon>Hymenobacteraceae</taxon>
        <taxon>Adhaeribacter</taxon>
    </lineage>
</organism>
<evidence type="ECO:0000313" key="2">
    <source>
        <dbReference type="Proteomes" id="UP001596161"/>
    </source>
</evidence>
<dbReference type="EMBL" id="JBHSKT010000016">
    <property type="protein sequence ID" value="MFC5272376.1"/>
    <property type="molecule type" value="Genomic_DNA"/>
</dbReference>
<dbReference type="Proteomes" id="UP001596161">
    <property type="component" value="Unassembled WGS sequence"/>
</dbReference>
<keyword evidence="2" id="KW-1185">Reference proteome</keyword>
<proteinExistence type="predicted"/>
<name>A0ABW0EHD7_9BACT</name>
<gene>
    <name evidence="1" type="ORF">ACFPIB_17300</name>
</gene>
<evidence type="ECO:0008006" key="3">
    <source>
        <dbReference type="Google" id="ProtNLM"/>
    </source>
</evidence>
<reference evidence="2" key="1">
    <citation type="journal article" date="2019" name="Int. J. Syst. Evol. Microbiol.">
        <title>The Global Catalogue of Microorganisms (GCM) 10K type strain sequencing project: providing services to taxonomists for standard genome sequencing and annotation.</title>
        <authorList>
            <consortium name="The Broad Institute Genomics Platform"/>
            <consortium name="The Broad Institute Genome Sequencing Center for Infectious Disease"/>
            <person name="Wu L."/>
            <person name="Ma J."/>
        </authorList>
    </citation>
    <scope>NUCLEOTIDE SEQUENCE [LARGE SCALE GENOMIC DNA]</scope>
    <source>
        <strain evidence="2">KACC 12602</strain>
    </source>
</reference>